<evidence type="ECO:0008006" key="3">
    <source>
        <dbReference type="Google" id="ProtNLM"/>
    </source>
</evidence>
<dbReference type="AlphaFoldDB" id="A0A1Y3MLL3"/>
<gene>
    <name evidence="1" type="ORF">BW425_07960</name>
</gene>
<reference evidence="1 2" key="1">
    <citation type="submission" date="2017-02" db="EMBL/GenBank/DDBJ databases">
        <title>Bacillus pseudomycoides isolate FSL K6-0042.</title>
        <authorList>
            <person name="Kovac J."/>
        </authorList>
    </citation>
    <scope>NUCLEOTIDE SEQUENCE [LARGE SCALE GENOMIC DNA]</scope>
    <source>
        <strain evidence="1 2">FSL K6-0042</strain>
    </source>
</reference>
<evidence type="ECO:0000313" key="1">
    <source>
        <dbReference type="EMBL" id="OUM49340.1"/>
    </source>
</evidence>
<dbReference type="EMBL" id="MWPX01000006">
    <property type="protein sequence ID" value="OUM49340.1"/>
    <property type="molecule type" value="Genomic_DNA"/>
</dbReference>
<dbReference type="Proteomes" id="UP000195321">
    <property type="component" value="Unassembled WGS sequence"/>
</dbReference>
<sequence>MEADYIMLEQFNHGWSNQQINDFREMWKAGISVENIAKVFKRKPQEVVLLVYDQAEKRKVSPRSSGLEGL</sequence>
<protein>
    <recommendedName>
        <fullName evidence="3">Helix-turn-helix domain containing protein</fullName>
    </recommendedName>
</protein>
<organism evidence="1 2">
    <name type="scientific">Bacillus pseudomycoides</name>
    <dbReference type="NCBI Taxonomy" id="64104"/>
    <lineage>
        <taxon>Bacteria</taxon>
        <taxon>Bacillati</taxon>
        <taxon>Bacillota</taxon>
        <taxon>Bacilli</taxon>
        <taxon>Bacillales</taxon>
        <taxon>Bacillaceae</taxon>
        <taxon>Bacillus</taxon>
        <taxon>Bacillus cereus group</taxon>
    </lineage>
</organism>
<evidence type="ECO:0000313" key="2">
    <source>
        <dbReference type="Proteomes" id="UP000195321"/>
    </source>
</evidence>
<dbReference type="RefSeq" id="WP_088093859.1">
    <property type="nucleotide sequence ID" value="NZ_JBALMA010000308.1"/>
</dbReference>
<comment type="caution">
    <text evidence="1">The sequence shown here is derived from an EMBL/GenBank/DDBJ whole genome shotgun (WGS) entry which is preliminary data.</text>
</comment>
<name>A0A1Y3MLL3_9BACI</name>
<accession>A0A1Y3MLL3</accession>
<proteinExistence type="predicted"/>